<feature type="binding site" evidence="3">
    <location>
        <position position="100"/>
    </location>
    <ligand>
        <name>Cu cation</name>
        <dbReference type="ChEBI" id="CHEBI:23378"/>
    </ligand>
</feature>
<sequence length="224" mass="24635">MTMPTTESANNQTPKRLTLSVLIIIALLLGIAANLFLTSTTNDATKVIPIQLSSGTLISNPRPLLDFSLQDHAGKAFTQESIKGSWHLLTFGYTHCPDICPTTLAMLAQMDDQLSKHDPKPVIDIDFITIDPQRDTAETLANYMPYFNKTFIGVTGKTEELNKLTRQLGILYARVEADGSQLDYLMDHSSSIILINPQGGFQAIFSAPHDAALMAEDLLKITTR</sequence>
<protein>
    <submittedName>
        <fullName evidence="6">SCO family protein</fullName>
    </submittedName>
</protein>
<reference evidence="6 7" key="1">
    <citation type="submission" date="2019-07" db="EMBL/GenBank/DDBJ databases">
        <title>The pathways for chlorine oxyanion respiration interact through the shared metabolite chlorate.</title>
        <authorList>
            <person name="Barnum T.P."/>
            <person name="Cheng Y."/>
            <person name="Hill K.A."/>
            <person name="Lucas L.N."/>
            <person name="Carlson H.K."/>
            <person name="Coates J.D."/>
        </authorList>
    </citation>
    <scope>NUCLEOTIDE SEQUENCE [LARGE SCALE GENOMIC DNA]</scope>
    <source>
        <strain evidence="6">BK-3</strain>
    </source>
</reference>
<name>A0A558CXE2_9GAMM</name>
<gene>
    <name evidence="6" type="ORF">FHK82_11975</name>
</gene>
<dbReference type="PANTHER" id="PTHR12151">
    <property type="entry name" value="ELECTRON TRANSPORT PROTIN SCO1/SENC FAMILY MEMBER"/>
    <property type="match status" value="1"/>
</dbReference>
<evidence type="ECO:0000259" key="5">
    <source>
        <dbReference type="PROSITE" id="PS51352"/>
    </source>
</evidence>
<evidence type="ECO:0000256" key="4">
    <source>
        <dbReference type="PIRSR" id="PIRSR603782-2"/>
    </source>
</evidence>
<dbReference type="CDD" id="cd02968">
    <property type="entry name" value="SCO"/>
    <property type="match status" value="1"/>
</dbReference>
<dbReference type="PANTHER" id="PTHR12151:SF25">
    <property type="entry name" value="LINALOOL DEHYDRATASE_ISOMERASE DOMAIN-CONTAINING PROTEIN"/>
    <property type="match status" value="1"/>
</dbReference>
<comment type="caution">
    <text evidence="6">The sequence shown here is derived from an EMBL/GenBank/DDBJ whole genome shotgun (WGS) entry which is preliminary data.</text>
</comment>
<keyword evidence="2 3" id="KW-0186">Copper</keyword>
<organism evidence="6 7">
    <name type="scientific">Sedimenticola thiotaurini</name>
    <dbReference type="NCBI Taxonomy" id="1543721"/>
    <lineage>
        <taxon>Bacteria</taxon>
        <taxon>Pseudomonadati</taxon>
        <taxon>Pseudomonadota</taxon>
        <taxon>Gammaproteobacteria</taxon>
        <taxon>Chromatiales</taxon>
        <taxon>Sedimenticolaceae</taxon>
        <taxon>Sedimenticola</taxon>
    </lineage>
</organism>
<evidence type="ECO:0000313" key="7">
    <source>
        <dbReference type="Proteomes" id="UP000317355"/>
    </source>
</evidence>
<dbReference type="GO" id="GO:0046872">
    <property type="term" value="F:metal ion binding"/>
    <property type="evidence" value="ECO:0007669"/>
    <property type="project" value="UniProtKB-KW"/>
</dbReference>
<dbReference type="PROSITE" id="PS51352">
    <property type="entry name" value="THIOREDOXIN_2"/>
    <property type="match status" value="1"/>
</dbReference>
<feature type="binding site" evidence="3">
    <location>
        <position position="188"/>
    </location>
    <ligand>
        <name>Cu cation</name>
        <dbReference type="ChEBI" id="CHEBI:23378"/>
    </ligand>
</feature>
<proteinExistence type="inferred from homology"/>
<comment type="similarity">
    <text evidence="1">Belongs to the SCO1/2 family.</text>
</comment>
<feature type="binding site" evidence="3">
    <location>
        <position position="96"/>
    </location>
    <ligand>
        <name>Cu cation</name>
        <dbReference type="ChEBI" id="CHEBI:23378"/>
    </ligand>
</feature>
<dbReference type="Gene3D" id="3.40.30.10">
    <property type="entry name" value="Glutaredoxin"/>
    <property type="match status" value="1"/>
</dbReference>
<evidence type="ECO:0000256" key="1">
    <source>
        <dbReference type="ARBA" id="ARBA00010996"/>
    </source>
</evidence>
<dbReference type="InterPro" id="IPR013766">
    <property type="entry name" value="Thioredoxin_domain"/>
</dbReference>
<accession>A0A558CXE2</accession>
<evidence type="ECO:0000256" key="3">
    <source>
        <dbReference type="PIRSR" id="PIRSR603782-1"/>
    </source>
</evidence>
<feature type="domain" description="Thioredoxin" evidence="5">
    <location>
        <begin position="58"/>
        <end position="224"/>
    </location>
</feature>
<evidence type="ECO:0000256" key="2">
    <source>
        <dbReference type="ARBA" id="ARBA00023008"/>
    </source>
</evidence>
<dbReference type="InterPro" id="IPR036249">
    <property type="entry name" value="Thioredoxin-like_sf"/>
</dbReference>
<dbReference type="InterPro" id="IPR003782">
    <property type="entry name" value="SCO1/SenC"/>
</dbReference>
<dbReference type="EMBL" id="VMRY01000057">
    <property type="protein sequence ID" value="TVT53422.1"/>
    <property type="molecule type" value="Genomic_DNA"/>
</dbReference>
<keyword evidence="4" id="KW-1015">Disulfide bond</keyword>
<dbReference type="SUPFAM" id="SSF52833">
    <property type="entry name" value="Thioredoxin-like"/>
    <property type="match status" value="1"/>
</dbReference>
<keyword evidence="3" id="KW-0479">Metal-binding</keyword>
<dbReference type="Pfam" id="PF02630">
    <property type="entry name" value="SCO1-SenC"/>
    <property type="match status" value="1"/>
</dbReference>
<dbReference type="AlphaFoldDB" id="A0A558CXE2"/>
<feature type="disulfide bond" description="Redox-active" evidence="4">
    <location>
        <begin position="96"/>
        <end position="100"/>
    </location>
</feature>
<evidence type="ECO:0000313" key="6">
    <source>
        <dbReference type="EMBL" id="TVT53422.1"/>
    </source>
</evidence>
<dbReference type="FunFam" id="3.40.30.10:FF:000013">
    <property type="entry name" value="Blast:Protein SCO1 homolog, mitochondrial"/>
    <property type="match status" value="1"/>
</dbReference>
<dbReference type="Proteomes" id="UP000317355">
    <property type="component" value="Unassembled WGS sequence"/>
</dbReference>